<name>A0AA96V3L4_9EURY</name>
<dbReference type="Proteomes" id="UP001303587">
    <property type="component" value="Chromosome"/>
</dbReference>
<dbReference type="EMBL" id="CP131060">
    <property type="protein sequence ID" value="WNY25904.1"/>
    <property type="molecule type" value="Genomic_DNA"/>
</dbReference>
<dbReference type="AlphaFoldDB" id="A0AA96V3L4"/>
<proteinExistence type="predicted"/>
<evidence type="ECO:0000313" key="1">
    <source>
        <dbReference type="EMBL" id="WNY25904.1"/>
    </source>
</evidence>
<dbReference type="GeneID" id="89230566"/>
<keyword evidence="2" id="KW-1185">Reference proteome</keyword>
<organism evidence="1 2">
    <name type="scientific">Methanolapillus millepedarum</name>
    <dbReference type="NCBI Taxonomy" id="3028296"/>
    <lineage>
        <taxon>Archaea</taxon>
        <taxon>Methanobacteriati</taxon>
        <taxon>Methanobacteriota</taxon>
        <taxon>Stenosarchaea group</taxon>
        <taxon>Methanomicrobia</taxon>
        <taxon>Methanosarcinales</taxon>
        <taxon>Methanosarcinaceae</taxon>
        <taxon>Methanolapillus</taxon>
    </lineage>
</organism>
<protein>
    <submittedName>
        <fullName evidence="1">Uncharacterized protein</fullName>
    </submittedName>
</protein>
<sequence>MKNKLIRFVGVFIILIALIVPAMAEISNETKDTNQPILNYSSQLTNEDKNELIKLLKLCEMHGISYEILDNGYDKDQYGELIKVESIQDVESFLSSASSSGLKSVPYKEYRYGPQSGSNLFSYREIDDKITIGNTTIPLIEKNANVLFTCEYINGVPKFKSVDNILTWQTGLTIPVWSETDTYTNSYKNGSGMNVTIDGIQRVAIQIGDLPIGFSWSDRWQFGILLV</sequence>
<dbReference type="RefSeq" id="WP_338102249.1">
    <property type="nucleotide sequence ID" value="NZ_CP131060.1"/>
</dbReference>
<evidence type="ECO:0000313" key="2">
    <source>
        <dbReference type="Proteomes" id="UP001303587"/>
    </source>
</evidence>
<accession>A0AA96V3L4</accession>
<gene>
    <name evidence="1" type="ORF">MsAc7_14690</name>
</gene>
<reference evidence="1 2" key="1">
    <citation type="submission" date="2023-07" db="EMBL/GenBank/DDBJ databases">
        <title>Closed genoem sequence of Methanosarcinaceae archaeon Ac7.</title>
        <authorList>
            <person name="Poehlein A."/>
            <person name="Protasov E."/>
            <person name="Platt K."/>
            <person name="Reeh H."/>
            <person name="Daniel R."/>
            <person name="Brune A."/>
        </authorList>
    </citation>
    <scope>NUCLEOTIDE SEQUENCE [LARGE SCALE GENOMIC DNA]</scope>
    <source>
        <strain evidence="1 2">Ac7</strain>
    </source>
</reference>